<reference evidence="1 2" key="1">
    <citation type="journal article" date="2012" name="Environ. Microbiol.">
        <title>The genome of the ammonia-oxidizing Candidatus Nitrososphaera gargensis: insights into metabolic versatility and environmental adaptations.</title>
        <authorList>
            <person name="Spang A."/>
            <person name="Poehlein A."/>
            <person name="Offre P."/>
            <person name="Zumbragel S."/>
            <person name="Haider S."/>
            <person name="Rychlik N."/>
            <person name="Nowka B."/>
            <person name="Schmeisser C."/>
            <person name="Lebedeva E.V."/>
            <person name="Rattei T."/>
            <person name="Bohm C."/>
            <person name="Schmid M."/>
            <person name="Galushko A."/>
            <person name="Hatzenpichler R."/>
            <person name="Weinmaier T."/>
            <person name="Daniel R."/>
            <person name="Schleper C."/>
            <person name="Spieck E."/>
            <person name="Streit W."/>
            <person name="Wagner M."/>
        </authorList>
    </citation>
    <scope>NUCLEOTIDE SEQUENCE [LARGE SCALE GENOMIC DNA]</scope>
    <source>
        <strain evidence="2">Ga9.2</strain>
    </source>
</reference>
<protein>
    <submittedName>
        <fullName evidence="1">Uncharacterized protein</fullName>
    </submittedName>
</protein>
<dbReference type="BioCyc" id="CNIT1237085:G1324-2823-MONOMER"/>
<dbReference type="HOGENOM" id="CLU_2821042_0_0_2"/>
<dbReference type="InParanoid" id="K0IKG1"/>
<evidence type="ECO:0000313" key="1">
    <source>
        <dbReference type="EMBL" id="AFU59743.1"/>
    </source>
</evidence>
<keyword evidence="2" id="KW-1185">Reference proteome</keyword>
<organism evidence="1 2">
    <name type="scientific">Nitrososphaera gargensis (strain Ga9.2)</name>
    <dbReference type="NCBI Taxonomy" id="1237085"/>
    <lineage>
        <taxon>Archaea</taxon>
        <taxon>Nitrososphaerota</taxon>
        <taxon>Nitrososphaeria</taxon>
        <taxon>Nitrososphaerales</taxon>
        <taxon>Nitrososphaeraceae</taxon>
        <taxon>Nitrososphaera</taxon>
    </lineage>
</organism>
<dbReference type="AlphaFoldDB" id="K0IKG1"/>
<dbReference type="KEGG" id="nga:Ngar_c28230"/>
<name>K0IKG1_NITGG</name>
<evidence type="ECO:0000313" key="2">
    <source>
        <dbReference type="Proteomes" id="UP000008037"/>
    </source>
</evidence>
<sequence length="66" mass="7931">MEQTAEDERMKHTIVNIVPHINMKVEEITGTTRYRISKDKEPQYRHLLKLLGEWKLINFEKLIPLN</sequence>
<accession>K0IKG1</accession>
<proteinExistence type="predicted"/>
<gene>
    <name evidence="1" type="ordered locus">Ngar_c28230</name>
</gene>
<dbReference type="EMBL" id="CP002408">
    <property type="protein sequence ID" value="AFU59743.1"/>
    <property type="molecule type" value="Genomic_DNA"/>
</dbReference>
<dbReference type="Proteomes" id="UP000008037">
    <property type="component" value="Chromosome"/>
</dbReference>